<dbReference type="InterPro" id="IPR014284">
    <property type="entry name" value="RNA_pol_sigma-70_dom"/>
</dbReference>
<dbReference type="InterPro" id="IPR039425">
    <property type="entry name" value="RNA_pol_sigma-70-like"/>
</dbReference>
<dbReference type="HOGENOM" id="CLU_1011057_0_0_0"/>
<dbReference type="GO" id="GO:0003677">
    <property type="term" value="F:DNA binding"/>
    <property type="evidence" value="ECO:0007669"/>
    <property type="project" value="UniProtKB-KW"/>
</dbReference>
<evidence type="ECO:0000256" key="4">
    <source>
        <dbReference type="ARBA" id="ARBA00023163"/>
    </source>
</evidence>
<dbReference type="Pfam" id="PF04542">
    <property type="entry name" value="Sigma70_r2"/>
    <property type="match status" value="1"/>
</dbReference>
<keyword evidence="3" id="KW-0238">DNA-binding</keyword>
<dbReference type="InterPro" id="IPR007627">
    <property type="entry name" value="RNA_pol_sigma70_r2"/>
</dbReference>
<dbReference type="InParanoid" id="W0RSA1"/>
<evidence type="ECO:0000256" key="3">
    <source>
        <dbReference type="ARBA" id="ARBA00023125"/>
    </source>
</evidence>
<dbReference type="GO" id="GO:0016987">
    <property type="term" value="F:sigma factor activity"/>
    <property type="evidence" value="ECO:0007669"/>
    <property type="project" value="UniProtKB-KW"/>
</dbReference>
<dbReference type="PANTHER" id="PTHR43133:SF8">
    <property type="entry name" value="RNA POLYMERASE SIGMA FACTOR HI_1459-RELATED"/>
    <property type="match status" value="1"/>
</dbReference>
<dbReference type="Proteomes" id="UP000019151">
    <property type="component" value="Plasmid 2"/>
</dbReference>
<evidence type="ECO:0000256" key="2">
    <source>
        <dbReference type="ARBA" id="ARBA00023082"/>
    </source>
</evidence>
<organism evidence="6 7">
    <name type="scientific">Gemmatirosa kalamazoonensis</name>
    <dbReference type="NCBI Taxonomy" id="861299"/>
    <lineage>
        <taxon>Bacteria</taxon>
        <taxon>Pseudomonadati</taxon>
        <taxon>Gemmatimonadota</taxon>
        <taxon>Gemmatimonadia</taxon>
        <taxon>Gemmatimonadales</taxon>
        <taxon>Gemmatimonadaceae</taxon>
        <taxon>Gemmatirosa</taxon>
    </lineage>
</organism>
<keyword evidence="6" id="KW-0614">Plasmid</keyword>
<geneLocation type="plasmid" evidence="6 7">
    <name>2</name>
</geneLocation>
<feature type="domain" description="RNA polymerase sigma-70 region 2" evidence="5">
    <location>
        <begin position="108"/>
        <end position="157"/>
    </location>
</feature>
<gene>
    <name evidence="6" type="ORF">J421_5802</name>
</gene>
<keyword evidence="7" id="KW-1185">Reference proteome</keyword>
<dbReference type="AlphaFoldDB" id="W0RSA1"/>
<dbReference type="Gene3D" id="1.10.1740.10">
    <property type="match status" value="1"/>
</dbReference>
<dbReference type="EMBL" id="CP007130">
    <property type="protein sequence ID" value="AHG93337.1"/>
    <property type="molecule type" value="Genomic_DNA"/>
</dbReference>
<reference evidence="6 7" key="1">
    <citation type="journal article" date="2014" name="Genome Announc.">
        <title>Genome Sequence and Methylome of Soil Bacterium Gemmatirosa kalamazoonensis KBS708T, a Member of the Rarely Cultivated Gemmatimonadetes Phylum.</title>
        <authorList>
            <person name="Debruyn J.M."/>
            <person name="Radosevich M."/>
            <person name="Wommack K.E."/>
            <person name="Polson S.W."/>
            <person name="Hauser L.J."/>
            <person name="Fawaz M.N."/>
            <person name="Korlach J."/>
            <person name="Tsai Y.C."/>
        </authorList>
    </citation>
    <scope>NUCLEOTIDE SEQUENCE [LARGE SCALE GENOMIC DNA]</scope>
    <source>
        <strain evidence="6 7">KBS708</strain>
        <plasmid evidence="7">Plasmid 2</plasmid>
    </source>
</reference>
<evidence type="ECO:0000313" key="7">
    <source>
        <dbReference type="Proteomes" id="UP000019151"/>
    </source>
</evidence>
<sequence>MGEPNAAPFIDSADETFFAAVVRVFGALRGASAAVARVDARLGTVAAELARRARRRRARFDLFLREAPPAHAADLALALKAQQGSESALVEIRSRLEPVVLKRIYAYGLGWNEADLVELVFARLWDKLATYRGQSSLRTWGATVSANALKNWMRAADAKPEHVPLEARDGEVRGLEGGWTADGEVMTSERDMQLKRMARALASVASEVLKPEDWELLQQQIVEGRSYAELTVATGRSEVALRKRRFDALKRLRRAVIERYGDRFADDVHEALPRT</sequence>
<dbReference type="NCBIfam" id="TIGR02937">
    <property type="entry name" value="sigma70-ECF"/>
    <property type="match status" value="1"/>
</dbReference>
<keyword evidence="2" id="KW-0731">Sigma factor</keyword>
<dbReference type="GO" id="GO:0006352">
    <property type="term" value="P:DNA-templated transcription initiation"/>
    <property type="evidence" value="ECO:0007669"/>
    <property type="project" value="InterPro"/>
</dbReference>
<dbReference type="KEGG" id="gba:J421_5802"/>
<name>W0RSA1_9BACT</name>
<keyword evidence="4" id="KW-0804">Transcription</keyword>
<evidence type="ECO:0000313" key="6">
    <source>
        <dbReference type="EMBL" id="AHG93337.1"/>
    </source>
</evidence>
<dbReference type="RefSeq" id="WP_025414643.1">
    <property type="nucleotide sequence ID" value="NZ_CP007130.1"/>
</dbReference>
<keyword evidence="1" id="KW-0805">Transcription regulation</keyword>
<proteinExistence type="predicted"/>
<dbReference type="InterPro" id="IPR036388">
    <property type="entry name" value="WH-like_DNA-bd_sf"/>
</dbReference>
<accession>W0RSA1</accession>
<dbReference type="InterPro" id="IPR013325">
    <property type="entry name" value="RNA_pol_sigma_r2"/>
</dbReference>
<evidence type="ECO:0000259" key="5">
    <source>
        <dbReference type="Pfam" id="PF04542"/>
    </source>
</evidence>
<protein>
    <submittedName>
        <fullName evidence="6">RNA polymerase sigma factor, sigma-70 family</fullName>
    </submittedName>
</protein>
<evidence type="ECO:0000256" key="1">
    <source>
        <dbReference type="ARBA" id="ARBA00023015"/>
    </source>
</evidence>
<dbReference type="SUPFAM" id="SSF88946">
    <property type="entry name" value="Sigma2 domain of RNA polymerase sigma factors"/>
    <property type="match status" value="1"/>
</dbReference>
<dbReference type="PANTHER" id="PTHR43133">
    <property type="entry name" value="RNA POLYMERASE ECF-TYPE SIGMA FACTO"/>
    <property type="match status" value="1"/>
</dbReference>
<dbReference type="Gene3D" id="1.10.10.10">
    <property type="entry name" value="Winged helix-like DNA-binding domain superfamily/Winged helix DNA-binding domain"/>
    <property type="match status" value="1"/>
</dbReference>
<dbReference type="OrthoDB" id="9794508at2"/>